<dbReference type="Proteomes" id="UP000239504">
    <property type="component" value="Unassembled WGS sequence"/>
</dbReference>
<keyword evidence="2" id="KW-0004">4Fe-4S</keyword>
<keyword evidence="2" id="KW-0949">S-adenosyl-L-methionine</keyword>
<comment type="similarity">
    <text evidence="1">Belongs to the anaerobic coproporphyrinogen-III oxidase family. HemW subfamily.</text>
</comment>
<evidence type="ECO:0000256" key="1">
    <source>
        <dbReference type="ARBA" id="ARBA00006100"/>
    </source>
</evidence>
<comment type="function">
    <text evidence="2">Probably acts as a heme chaperone, transferring heme to an unknown acceptor. Binds one molecule of heme per monomer, possibly covalently. Binds 1 [4Fe-4S] cluster. The cluster is coordinated with 3 cysteines and an exchangeable S-adenosyl-L-methionine.</text>
</comment>
<dbReference type="PROSITE" id="PS51918">
    <property type="entry name" value="RADICAL_SAM"/>
    <property type="match status" value="1"/>
</dbReference>
<dbReference type="InterPro" id="IPR058240">
    <property type="entry name" value="rSAM_sf"/>
</dbReference>
<gene>
    <name evidence="4" type="ORF">CW354_09010</name>
</gene>
<dbReference type="AlphaFoldDB" id="A0A2S7K7G0"/>
<keyword evidence="2" id="KW-0963">Cytoplasm</keyword>
<dbReference type="GO" id="GO:0006779">
    <property type="term" value="P:porphyrin-containing compound biosynthetic process"/>
    <property type="evidence" value="ECO:0007669"/>
    <property type="project" value="InterPro"/>
</dbReference>
<dbReference type="PANTHER" id="PTHR13932">
    <property type="entry name" value="COPROPORPHYRINIGEN III OXIDASE"/>
    <property type="match status" value="1"/>
</dbReference>
<keyword evidence="2" id="KW-0143">Chaperone</keyword>
<proteinExistence type="inferred from homology"/>
<dbReference type="SFLD" id="SFLDF00288">
    <property type="entry name" value="HemN-like__clustered_with_nucl"/>
    <property type="match status" value="1"/>
</dbReference>
<dbReference type="GO" id="GO:0005737">
    <property type="term" value="C:cytoplasm"/>
    <property type="evidence" value="ECO:0007669"/>
    <property type="project" value="UniProtKB-SubCell"/>
</dbReference>
<dbReference type="NCBIfam" id="TIGR00539">
    <property type="entry name" value="hemN_rel"/>
    <property type="match status" value="1"/>
</dbReference>
<keyword evidence="2" id="KW-0349">Heme</keyword>
<dbReference type="Pfam" id="PF04055">
    <property type="entry name" value="Radical_SAM"/>
    <property type="match status" value="1"/>
</dbReference>
<comment type="subcellular location">
    <subcellularLocation>
        <location evidence="2">Cytoplasm</location>
    </subcellularLocation>
</comment>
<protein>
    <recommendedName>
        <fullName evidence="2">Heme chaperone HemW</fullName>
    </recommendedName>
</protein>
<dbReference type="SFLD" id="SFLDG01065">
    <property type="entry name" value="anaerobic_coproporphyrinogen-I"/>
    <property type="match status" value="1"/>
</dbReference>
<dbReference type="SFLD" id="SFLDS00029">
    <property type="entry name" value="Radical_SAM"/>
    <property type="match status" value="1"/>
</dbReference>
<evidence type="ECO:0000313" key="4">
    <source>
        <dbReference type="EMBL" id="PQA88422.1"/>
    </source>
</evidence>
<dbReference type="SFLD" id="SFLDF00562">
    <property type="entry name" value="HemN-like__clustered_with_heat"/>
    <property type="match status" value="1"/>
</dbReference>
<organism evidence="4 5">
    <name type="scientific">Hyphococcus luteus</name>
    <dbReference type="NCBI Taxonomy" id="2058213"/>
    <lineage>
        <taxon>Bacteria</taxon>
        <taxon>Pseudomonadati</taxon>
        <taxon>Pseudomonadota</taxon>
        <taxon>Alphaproteobacteria</taxon>
        <taxon>Parvularculales</taxon>
        <taxon>Parvularculaceae</taxon>
        <taxon>Hyphococcus</taxon>
    </lineage>
</organism>
<evidence type="ECO:0000256" key="2">
    <source>
        <dbReference type="RuleBase" id="RU364116"/>
    </source>
</evidence>
<accession>A0A2S7K7G0</accession>
<dbReference type="GO" id="GO:0046872">
    <property type="term" value="F:metal ion binding"/>
    <property type="evidence" value="ECO:0007669"/>
    <property type="project" value="UniProtKB-UniRule"/>
</dbReference>
<evidence type="ECO:0000313" key="5">
    <source>
        <dbReference type="Proteomes" id="UP000239504"/>
    </source>
</evidence>
<dbReference type="SMART" id="SM00729">
    <property type="entry name" value="Elp3"/>
    <property type="match status" value="1"/>
</dbReference>
<dbReference type="GO" id="GO:0051539">
    <property type="term" value="F:4 iron, 4 sulfur cluster binding"/>
    <property type="evidence" value="ECO:0007669"/>
    <property type="project" value="UniProtKB-UniRule"/>
</dbReference>
<reference evidence="4 5" key="1">
    <citation type="submission" date="2017-12" db="EMBL/GenBank/DDBJ databases">
        <authorList>
            <person name="Hurst M.R.H."/>
        </authorList>
    </citation>
    <scope>NUCLEOTIDE SEQUENCE [LARGE SCALE GENOMIC DNA]</scope>
    <source>
        <strain evidence="4 5">SY-3-19</strain>
    </source>
</reference>
<dbReference type="PANTHER" id="PTHR13932:SF5">
    <property type="entry name" value="RADICAL S-ADENOSYL METHIONINE DOMAIN-CONTAINING PROTEIN 1, MITOCHONDRIAL"/>
    <property type="match status" value="1"/>
</dbReference>
<dbReference type="Gene3D" id="3.30.750.200">
    <property type="match status" value="1"/>
</dbReference>
<dbReference type="RefSeq" id="WP_104829666.1">
    <property type="nucleotide sequence ID" value="NZ_PJCH01000005.1"/>
</dbReference>
<dbReference type="InterPro" id="IPR034505">
    <property type="entry name" value="Coproporphyrinogen-III_oxidase"/>
</dbReference>
<keyword evidence="2" id="KW-0408">Iron</keyword>
<keyword evidence="2" id="KW-0411">Iron-sulfur</keyword>
<feature type="domain" description="Radical SAM core" evidence="3">
    <location>
        <begin position="1"/>
        <end position="234"/>
    </location>
</feature>
<dbReference type="InterPro" id="IPR006638">
    <property type="entry name" value="Elp3/MiaA/NifB-like_rSAM"/>
</dbReference>
<comment type="caution">
    <text evidence="4">The sequence shown here is derived from an EMBL/GenBank/DDBJ whole genome shotgun (WGS) entry which is preliminary data.</text>
</comment>
<evidence type="ECO:0000259" key="3">
    <source>
        <dbReference type="PROSITE" id="PS51918"/>
    </source>
</evidence>
<dbReference type="InterPro" id="IPR004559">
    <property type="entry name" value="HemW-like"/>
</dbReference>
<dbReference type="EMBL" id="PJCH01000005">
    <property type="protein sequence ID" value="PQA88422.1"/>
    <property type="molecule type" value="Genomic_DNA"/>
</dbReference>
<keyword evidence="2" id="KW-0479">Metal-binding</keyword>
<name>A0A2S7K7G0_9PROT</name>
<dbReference type="InterPro" id="IPR007197">
    <property type="entry name" value="rSAM"/>
</dbReference>
<dbReference type="OrthoDB" id="9808022at2"/>
<keyword evidence="5" id="KW-1185">Reference proteome</keyword>
<dbReference type="GO" id="GO:0004109">
    <property type="term" value="F:coproporphyrinogen oxidase activity"/>
    <property type="evidence" value="ECO:0007669"/>
    <property type="project" value="InterPro"/>
</dbReference>
<dbReference type="SUPFAM" id="SSF102114">
    <property type="entry name" value="Radical SAM enzymes"/>
    <property type="match status" value="1"/>
</dbReference>
<dbReference type="CDD" id="cd01335">
    <property type="entry name" value="Radical_SAM"/>
    <property type="match status" value="1"/>
</dbReference>
<sequence>MTAPLGVYVHWPYCARICPYCDFNVYKNRPVDAGAWGQALTRDLEHYAKRTQGRKLQSLYFGGGTPSLAPIPVIESVIEVCARLWGFEDGAEITLEANPTDAEQSRFEAFAGAGVNRLSLGVQSLRDGALQFLGRDHDAAAAIRAIEAAQKAFPRVTFDLIYARPGQSLDHWRAELAEALALGASHLSLYQLTIEPGTAFDVAVDKGRWAPAGDDLCADMFDAAQEMTAAAGLPAYEISNHAAPGEESRHNLIYWTYGDYVGAGPGAHGRLTENGARIAVETPLSPKDYLAGAPHEETALSPREAEMERLSMGLRLHKGVAFAETDAFFAEAGAYEKLDRLVGDGLLHWDGRTLCAAADGRRLLNRVLYELFG</sequence>